<reference key="2">
    <citation type="submission" date="2011-05" db="EMBL/GenBank/DDBJ databases">
        <title>The Genome Sequence of Magnaporthe oryzae 70-15.</title>
        <authorList>
            <consortium name="The Broad Institute Genome Sequencing Platform"/>
            <person name="Ma L.-J."/>
            <person name="Dead R."/>
            <person name="Young S.K."/>
            <person name="Zeng Q."/>
            <person name="Gargeya S."/>
            <person name="Fitzgerald M."/>
            <person name="Haas B."/>
            <person name="Abouelleil A."/>
            <person name="Alvarado L."/>
            <person name="Arachchi H.M."/>
            <person name="Berlin A."/>
            <person name="Brown A."/>
            <person name="Chapman S.B."/>
            <person name="Chen Z."/>
            <person name="Dunbar C."/>
            <person name="Freedman E."/>
            <person name="Gearin G."/>
            <person name="Gellesch M."/>
            <person name="Goldberg J."/>
            <person name="Griggs A."/>
            <person name="Gujja S."/>
            <person name="Heiman D."/>
            <person name="Howarth C."/>
            <person name="Larson L."/>
            <person name="Lui A."/>
            <person name="MacDonald P.J.P."/>
            <person name="Mehta T."/>
            <person name="Montmayeur A."/>
            <person name="Murphy C."/>
            <person name="Neiman D."/>
            <person name="Pearson M."/>
            <person name="Priest M."/>
            <person name="Roberts A."/>
            <person name="Saif S."/>
            <person name="Shea T."/>
            <person name="Shenoy N."/>
            <person name="Sisk P."/>
            <person name="Stolte C."/>
            <person name="Sykes S."/>
            <person name="Yandava C."/>
            <person name="Wortman J."/>
            <person name="Nusbaum C."/>
            <person name="Birren B."/>
        </authorList>
    </citation>
    <scope>NUCLEOTIDE SEQUENCE</scope>
    <source>
        <strain>70-15</strain>
    </source>
</reference>
<dbReference type="InterPro" id="IPR029058">
    <property type="entry name" value="AB_hydrolase_fold"/>
</dbReference>
<dbReference type="AlphaFoldDB" id="G4NK20"/>
<dbReference type="PANTHER" id="PTHR48070">
    <property type="entry name" value="ESTERASE OVCA2"/>
    <property type="match status" value="1"/>
</dbReference>
<dbReference type="VEuPathDB" id="FungiDB:MGG_17858"/>
<dbReference type="RefSeq" id="XP_003720531.1">
    <property type="nucleotide sequence ID" value="XM_003720483.1"/>
</dbReference>
<evidence type="ECO:0000256" key="1">
    <source>
        <dbReference type="ARBA" id="ARBA00005863"/>
    </source>
</evidence>
<accession>G4NK20</accession>
<dbReference type="GeneID" id="12984713"/>
<sequence length="320" mass="34595">MSITAEDLSSFSLATFIQFQLFSSRPLTSLHPCPNPRVIENPLQLHMHAKREMDTSAYDTTTRHLPRILCLHGGGTNASIFRTQCRQLSRSLEPHFRLVYVEAPFASLAGPGVVPVFADSGPFKRWFPDGGEHSDADVISAIDASLRKAMEDDDALAGATGPWVGLLGFSQGAKLAASLLYRQQQRAVEHPERVESVGNWRFGVILAGRGPLVALDLEACRSSMLDKPSSVTIAMGDGHVSTSGDAAGDGCLLRLPTLHVHGTLDPGLELHRQLLERCCAPGTTRLLEWPGDHRLPLKSAHVDPVVAEMVQMAASTGVQV</sequence>
<reference evidence="4 5" key="1">
    <citation type="journal article" date="2005" name="Nature">
        <title>The genome sequence of the rice blast fungus Magnaporthe grisea.</title>
        <authorList>
            <person name="Dean R.A."/>
            <person name="Talbot N.J."/>
            <person name="Ebbole D.J."/>
            <person name="Farman M.L."/>
            <person name="Mitchell T.K."/>
            <person name="Orbach M.J."/>
            <person name="Thon M."/>
            <person name="Kulkarni R."/>
            <person name="Xu J.R."/>
            <person name="Pan H."/>
            <person name="Read N.D."/>
            <person name="Lee Y.H."/>
            <person name="Carbone I."/>
            <person name="Brown D."/>
            <person name="Oh Y.Y."/>
            <person name="Donofrio N."/>
            <person name="Jeong J.S."/>
            <person name="Soanes D.M."/>
            <person name="Djonovic S."/>
            <person name="Kolomiets E."/>
            <person name="Rehmeyer C."/>
            <person name="Li W."/>
            <person name="Harding M."/>
            <person name="Kim S."/>
            <person name="Lebrun M.H."/>
            <person name="Bohnert H."/>
            <person name="Coughlan S."/>
            <person name="Butler J."/>
            <person name="Calvo S."/>
            <person name="Ma L.J."/>
            <person name="Nicol R."/>
            <person name="Purcell S."/>
            <person name="Nusbaum C."/>
            <person name="Galagan J.E."/>
            <person name="Birren B.W."/>
        </authorList>
    </citation>
    <scope>NUCLEOTIDE SEQUENCE [LARGE SCALE GENOMIC DNA]</scope>
    <source>
        <strain evidence="5">70-15 / ATCC MYA-4617 / FGSC 8958</strain>
    </source>
</reference>
<dbReference type="InParanoid" id="G4NK20"/>
<organism evidence="4 5">
    <name type="scientific">Pyricularia oryzae (strain 70-15 / ATCC MYA-4617 / FGSC 8958)</name>
    <name type="common">Rice blast fungus</name>
    <name type="synonym">Magnaporthe oryzae</name>
    <dbReference type="NCBI Taxonomy" id="242507"/>
    <lineage>
        <taxon>Eukaryota</taxon>
        <taxon>Fungi</taxon>
        <taxon>Dikarya</taxon>
        <taxon>Ascomycota</taxon>
        <taxon>Pezizomycotina</taxon>
        <taxon>Sordariomycetes</taxon>
        <taxon>Sordariomycetidae</taxon>
        <taxon>Magnaporthales</taxon>
        <taxon>Pyriculariaceae</taxon>
        <taxon>Pyricularia</taxon>
    </lineage>
</organism>
<dbReference type="GO" id="GO:0005634">
    <property type="term" value="C:nucleus"/>
    <property type="evidence" value="ECO:0007669"/>
    <property type="project" value="TreeGrafter"/>
</dbReference>
<dbReference type="Pfam" id="PF03959">
    <property type="entry name" value="FSH1"/>
    <property type="match status" value="1"/>
</dbReference>
<evidence type="ECO:0000259" key="3">
    <source>
        <dbReference type="Pfam" id="PF03959"/>
    </source>
</evidence>
<dbReference type="PANTHER" id="PTHR48070:SF3">
    <property type="entry name" value="ESTERASE DBAE-RELATED"/>
    <property type="match status" value="1"/>
</dbReference>
<proteinExistence type="inferred from homology"/>
<dbReference type="Gene3D" id="3.40.50.1820">
    <property type="entry name" value="alpha/beta hydrolase"/>
    <property type="match status" value="1"/>
</dbReference>
<protein>
    <recommendedName>
        <fullName evidence="3">Serine hydrolase domain-containing protein</fullName>
    </recommendedName>
</protein>
<dbReference type="GO" id="GO:0016787">
    <property type="term" value="F:hydrolase activity"/>
    <property type="evidence" value="ECO:0007669"/>
    <property type="project" value="UniProtKB-KW"/>
</dbReference>
<keyword evidence="2" id="KW-0378">Hydrolase</keyword>
<dbReference type="OrthoDB" id="414698at2759"/>
<feature type="domain" description="Serine hydrolase" evidence="3">
    <location>
        <begin position="66"/>
        <end position="304"/>
    </location>
</feature>
<evidence type="ECO:0000256" key="2">
    <source>
        <dbReference type="ARBA" id="ARBA00022801"/>
    </source>
</evidence>
<name>G4NK20_PYRO7</name>
<dbReference type="GO" id="GO:0044550">
    <property type="term" value="P:secondary metabolite biosynthetic process"/>
    <property type="evidence" value="ECO:0007669"/>
    <property type="project" value="TreeGrafter"/>
</dbReference>
<evidence type="ECO:0000313" key="5">
    <source>
        <dbReference type="Proteomes" id="UP000009058"/>
    </source>
</evidence>
<dbReference type="InterPro" id="IPR050593">
    <property type="entry name" value="LovG"/>
</dbReference>
<dbReference type="InterPro" id="IPR005645">
    <property type="entry name" value="FSH-like_dom"/>
</dbReference>
<dbReference type="EMBL" id="CM001237">
    <property type="protein sequence ID" value="EHA45788.1"/>
    <property type="molecule type" value="Genomic_DNA"/>
</dbReference>
<comment type="similarity">
    <text evidence="1">Belongs to the LovG family.</text>
</comment>
<dbReference type="Proteomes" id="UP000009058">
    <property type="component" value="Chromosome 7"/>
</dbReference>
<dbReference type="GO" id="GO:0005737">
    <property type="term" value="C:cytoplasm"/>
    <property type="evidence" value="ECO:0007669"/>
    <property type="project" value="TreeGrafter"/>
</dbReference>
<dbReference type="eggNOG" id="KOG2551">
    <property type="taxonomic scope" value="Eukaryota"/>
</dbReference>
<keyword evidence="5" id="KW-1185">Reference proteome</keyword>
<dbReference type="SUPFAM" id="SSF53474">
    <property type="entry name" value="alpha/beta-Hydrolases"/>
    <property type="match status" value="1"/>
</dbReference>
<dbReference type="OMA" id="MDARNQE"/>
<evidence type="ECO:0000313" key="4">
    <source>
        <dbReference type="EMBL" id="EHA45788.1"/>
    </source>
</evidence>
<gene>
    <name evidence="4" type="ORF">MGG_17858</name>
</gene>
<dbReference type="KEGG" id="mgr:MGG_17858"/>
<dbReference type="HOGENOM" id="CLU_051938_0_0_1"/>